<protein>
    <submittedName>
        <fullName evidence="1">Uncharacterized protein</fullName>
    </submittedName>
</protein>
<dbReference type="Proteomes" id="UP000078492">
    <property type="component" value="Unassembled WGS sequence"/>
</dbReference>
<dbReference type="EMBL" id="KQ978643">
    <property type="protein sequence ID" value="KYN29482.1"/>
    <property type="molecule type" value="Genomic_DNA"/>
</dbReference>
<proteinExistence type="predicted"/>
<dbReference type="AlphaFoldDB" id="A0A151JQL0"/>
<accession>A0A151JQL0</accession>
<reference evidence="1 2" key="1">
    <citation type="submission" date="2015-09" db="EMBL/GenBank/DDBJ databases">
        <title>Trachymyrmex cornetzi WGS genome.</title>
        <authorList>
            <person name="Nygaard S."/>
            <person name="Hu H."/>
            <person name="Boomsma J."/>
            <person name="Zhang G."/>
        </authorList>
    </citation>
    <scope>NUCLEOTIDE SEQUENCE [LARGE SCALE GENOMIC DNA]</scope>
    <source>
        <strain evidence="1">Tcor2-1</strain>
        <tissue evidence="1">Whole body</tissue>
    </source>
</reference>
<organism evidence="1 2">
    <name type="scientific">Trachymyrmex cornetzi</name>
    <dbReference type="NCBI Taxonomy" id="471704"/>
    <lineage>
        <taxon>Eukaryota</taxon>
        <taxon>Metazoa</taxon>
        <taxon>Ecdysozoa</taxon>
        <taxon>Arthropoda</taxon>
        <taxon>Hexapoda</taxon>
        <taxon>Insecta</taxon>
        <taxon>Pterygota</taxon>
        <taxon>Neoptera</taxon>
        <taxon>Endopterygota</taxon>
        <taxon>Hymenoptera</taxon>
        <taxon>Apocrita</taxon>
        <taxon>Aculeata</taxon>
        <taxon>Formicoidea</taxon>
        <taxon>Formicidae</taxon>
        <taxon>Myrmicinae</taxon>
        <taxon>Trachymyrmex</taxon>
    </lineage>
</organism>
<keyword evidence="2" id="KW-1185">Reference proteome</keyword>
<gene>
    <name evidence="1" type="ORF">ALC57_01077</name>
</gene>
<sequence>MANFYRDSPSTIVGRPASQSTKDFVEYVIRFLQNNKSECQFSINQIKEDFTNDKDYKFPDITTIKNKLYDYYSNEIVCHTYNKDLIILYKTNITKELAEDWYEKRFQNKAEENLRIVEMAAKICLEEIRSSYYINDHYEVPDLTKENMFNGVPKTLKAFL</sequence>
<name>A0A151JQL0_9HYME</name>
<evidence type="ECO:0000313" key="1">
    <source>
        <dbReference type="EMBL" id="KYN29482.1"/>
    </source>
</evidence>
<evidence type="ECO:0000313" key="2">
    <source>
        <dbReference type="Proteomes" id="UP000078492"/>
    </source>
</evidence>